<name>A0A8E2DVJ6_9APHY</name>
<dbReference type="AlphaFoldDB" id="A0A8E2DVJ6"/>
<gene>
    <name evidence="1" type="ORF">OBBRIDRAFT_233535</name>
</gene>
<evidence type="ECO:0000313" key="2">
    <source>
        <dbReference type="Proteomes" id="UP000250043"/>
    </source>
</evidence>
<reference evidence="1 2" key="1">
    <citation type="submission" date="2016-07" db="EMBL/GenBank/DDBJ databases">
        <title>Draft genome of the white-rot fungus Obba rivulosa 3A-2.</title>
        <authorList>
            <consortium name="DOE Joint Genome Institute"/>
            <person name="Miettinen O."/>
            <person name="Riley R."/>
            <person name="Acob R."/>
            <person name="Barry K."/>
            <person name="Cullen D."/>
            <person name="De Vries R."/>
            <person name="Hainaut M."/>
            <person name="Hatakka A."/>
            <person name="Henrissat B."/>
            <person name="Hilden K."/>
            <person name="Kuo R."/>
            <person name="Labutti K."/>
            <person name="Lipzen A."/>
            <person name="Makela M.R."/>
            <person name="Sandor L."/>
            <person name="Spatafora J.W."/>
            <person name="Grigoriev I.V."/>
            <person name="Hibbett D.S."/>
        </authorList>
    </citation>
    <scope>NUCLEOTIDE SEQUENCE [LARGE SCALE GENOMIC DNA]</scope>
    <source>
        <strain evidence="1 2">3A-2</strain>
    </source>
</reference>
<protein>
    <submittedName>
        <fullName evidence="1">Uncharacterized protein</fullName>
    </submittedName>
</protein>
<sequence length="111" mass="12548">MLCYPLTTTVTSAQEAVILQGDLACPKWPIPRRCFSNRHWRVCITFILRVLSHSTGDKAYNSPPNMILRGRLHWLSPNYTRRALVSIYYSLASDVPLSGRVTACKLSPAQK</sequence>
<dbReference type="EMBL" id="KV722331">
    <property type="protein sequence ID" value="OCH96329.1"/>
    <property type="molecule type" value="Genomic_DNA"/>
</dbReference>
<proteinExistence type="predicted"/>
<dbReference type="Proteomes" id="UP000250043">
    <property type="component" value="Unassembled WGS sequence"/>
</dbReference>
<keyword evidence="2" id="KW-1185">Reference proteome</keyword>
<evidence type="ECO:0000313" key="1">
    <source>
        <dbReference type="EMBL" id="OCH96329.1"/>
    </source>
</evidence>
<accession>A0A8E2DVJ6</accession>
<organism evidence="1 2">
    <name type="scientific">Obba rivulosa</name>
    <dbReference type="NCBI Taxonomy" id="1052685"/>
    <lineage>
        <taxon>Eukaryota</taxon>
        <taxon>Fungi</taxon>
        <taxon>Dikarya</taxon>
        <taxon>Basidiomycota</taxon>
        <taxon>Agaricomycotina</taxon>
        <taxon>Agaricomycetes</taxon>
        <taxon>Polyporales</taxon>
        <taxon>Gelatoporiaceae</taxon>
        <taxon>Obba</taxon>
    </lineage>
</organism>